<dbReference type="EMBL" id="MCFG01000587">
    <property type="protein sequence ID" value="ORX63777.1"/>
    <property type="molecule type" value="Genomic_DNA"/>
</dbReference>
<evidence type="ECO:0000313" key="3">
    <source>
        <dbReference type="EMBL" id="ORX77303.1"/>
    </source>
</evidence>
<accession>A0A1Y1WUW5</accession>
<dbReference type="Proteomes" id="UP000193944">
    <property type="component" value="Unassembled WGS sequence"/>
</dbReference>
<feature type="chain" id="PRO_5011907611" evidence="1">
    <location>
        <begin position="21"/>
        <end position="66"/>
    </location>
</feature>
<dbReference type="EMBL" id="MCFG01000254">
    <property type="protein sequence ID" value="ORX77303.1"/>
    <property type="molecule type" value="Genomic_DNA"/>
</dbReference>
<evidence type="ECO:0000256" key="1">
    <source>
        <dbReference type="SAM" id="SignalP"/>
    </source>
</evidence>
<gene>
    <name evidence="3" type="ORF">BCR32DRAFT_283296</name>
    <name evidence="2" type="ORF">BCR32DRAFT_287539</name>
</gene>
<sequence>MDKSFVLLLLISMLFSYALCAPGVRGLCKKSDESSCRKKLKGLIIIVETDNRKYCYPETDDCFKLI</sequence>
<feature type="signal peptide" evidence="1">
    <location>
        <begin position="1"/>
        <end position="20"/>
    </location>
</feature>
<protein>
    <submittedName>
        <fullName evidence="3">Uncharacterized protein</fullName>
    </submittedName>
</protein>
<evidence type="ECO:0000313" key="2">
    <source>
        <dbReference type="EMBL" id="ORX63777.1"/>
    </source>
</evidence>
<reference evidence="3 4" key="2">
    <citation type="submission" date="2016-08" db="EMBL/GenBank/DDBJ databases">
        <title>Pervasive Adenine N6-methylation of Active Genes in Fungi.</title>
        <authorList>
            <consortium name="DOE Joint Genome Institute"/>
            <person name="Mondo S.J."/>
            <person name="Dannebaum R.O."/>
            <person name="Kuo R.C."/>
            <person name="Labutti K."/>
            <person name="Haridas S."/>
            <person name="Kuo A."/>
            <person name="Salamov A."/>
            <person name="Ahrendt S.R."/>
            <person name="Lipzen A."/>
            <person name="Sullivan W."/>
            <person name="Andreopoulos W.B."/>
            <person name="Clum A."/>
            <person name="Lindquist E."/>
            <person name="Daum C."/>
            <person name="Ramamoorthy G.K."/>
            <person name="Gryganskyi A."/>
            <person name="Culley D."/>
            <person name="Magnuson J.K."/>
            <person name="James T.Y."/>
            <person name="O'Malley M.A."/>
            <person name="Stajich J.E."/>
            <person name="Spatafora J.W."/>
            <person name="Visel A."/>
            <person name="Grigoriev I.V."/>
        </authorList>
    </citation>
    <scope>NUCLEOTIDE SEQUENCE [LARGE SCALE GENOMIC DNA]</scope>
    <source>
        <strain evidence="3 4">S4</strain>
    </source>
</reference>
<comment type="caution">
    <text evidence="3">The sequence shown here is derived from an EMBL/GenBank/DDBJ whole genome shotgun (WGS) entry which is preliminary data.</text>
</comment>
<keyword evidence="1" id="KW-0732">Signal</keyword>
<organism evidence="3 4">
    <name type="scientific">Anaeromyces robustus</name>
    <dbReference type="NCBI Taxonomy" id="1754192"/>
    <lineage>
        <taxon>Eukaryota</taxon>
        <taxon>Fungi</taxon>
        <taxon>Fungi incertae sedis</taxon>
        <taxon>Chytridiomycota</taxon>
        <taxon>Chytridiomycota incertae sedis</taxon>
        <taxon>Neocallimastigomycetes</taxon>
        <taxon>Neocallimastigales</taxon>
        <taxon>Neocallimastigaceae</taxon>
        <taxon>Anaeromyces</taxon>
    </lineage>
</organism>
<keyword evidence="4" id="KW-1185">Reference proteome</keyword>
<evidence type="ECO:0000313" key="4">
    <source>
        <dbReference type="Proteomes" id="UP000193944"/>
    </source>
</evidence>
<dbReference type="AlphaFoldDB" id="A0A1Y1WUW5"/>
<proteinExistence type="predicted"/>
<name>A0A1Y1WUW5_9FUNG</name>
<reference evidence="3 4" key="1">
    <citation type="submission" date="2016-08" db="EMBL/GenBank/DDBJ databases">
        <title>A Parts List for Fungal Cellulosomes Revealed by Comparative Genomics.</title>
        <authorList>
            <consortium name="DOE Joint Genome Institute"/>
            <person name="Haitjema C.H."/>
            <person name="Gilmore S.P."/>
            <person name="Henske J.K."/>
            <person name="Solomon K.V."/>
            <person name="De Groot R."/>
            <person name="Kuo A."/>
            <person name="Mondo S.J."/>
            <person name="Salamov A.A."/>
            <person name="Labutti K."/>
            <person name="Zhao Z."/>
            <person name="Chiniquy J."/>
            <person name="Barry K."/>
            <person name="Brewer H.M."/>
            <person name="Purvine S.O."/>
            <person name="Wright A.T."/>
            <person name="Boxma B."/>
            <person name="Van Alen T."/>
            <person name="Hackstein J.H."/>
            <person name="Baker S.E."/>
            <person name="Grigoriev I.V."/>
            <person name="O'Malley M.A."/>
        </authorList>
    </citation>
    <scope>NUCLEOTIDE SEQUENCE [LARGE SCALE GENOMIC DNA]</scope>
    <source>
        <strain evidence="3 4">S4</strain>
    </source>
</reference>